<comment type="similarity">
    <text evidence="2">Belongs to the SELO family.</text>
</comment>
<evidence type="ECO:0000256" key="5">
    <source>
        <dbReference type="ARBA" id="ARBA00022723"/>
    </source>
</evidence>
<proteinExistence type="inferred from homology"/>
<evidence type="ECO:0000256" key="2">
    <source>
        <dbReference type="ARBA" id="ARBA00009747"/>
    </source>
</evidence>
<keyword evidence="5" id="KW-0479">Metal-binding</keyword>
<dbReference type="InterPro" id="IPR003846">
    <property type="entry name" value="SelO"/>
</dbReference>
<dbReference type="eggNOG" id="COG0397">
    <property type="taxonomic scope" value="Bacteria"/>
</dbReference>
<reference evidence="9 10" key="1">
    <citation type="journal article" date="2013" name="Genome Announc.">
        <title>Draft Genome Sequence of Winogradskyella psychrotolerans RS-3T, Isolated from the Marine Transect of Kongsfjorden, Ny-Alesund, Svalbard, Arctic Ocean.</title>
        <authorList>
            <person name="Kumar Pinnaka A."/>
            <person name="Ara S."/>
            <person name="Singh A."/>
            <person name="Shivaji S."/>
        </authorList>
    </citation>
    <scope>NUCLEOTIDE SEQUENCE [LARGE SCALE GENOMIC DNA]</scope>
    <source>
        <strain evidence="9 10">RS-3</strain>
    </source>
</reference>
<dbReference type="GO" id="GO:0046872">
    <property type="term" value="F:metal ion binding"/>
    <property type="evidence" value="ECO:0007669"/>
    <property type="project" value="UniProtKB-KW"/>
</dbReference>
<gene>
    <name evidence="9" type="ORF">ADIWIN_1179</name>
</gene>
<dbReference type="GO" id="GO:0070733">
    <property type="term" value="F:AMPylase activity"/>
    <property type="evidence" value="ECO:0007669"/>
    <property type="project" value="TreeGrafter"/>
</dbReference>
<keyword evidence="8" id="KW-0460">Magnesium</keyword>
<dbReference type="STRING" id="641526.ADIWIN_1179"/>
<keyword evidence="4" id="KW-0548">Nucleotidyltransferase</keyword>
<evidence type="ECO:0000256" key="3">
    <source>
        <dbReference type="ARBA" id="ARBA00022679"/>
    </source>
</evidence>
<evidence type="ECO:0000256" key="1">
    <source>
        <dbReference type="ARBA" id="ARBA00001946"/>
    </source>
</evidence>
<keyword evidence="6" id="KW-0547">Nucleotide-binding</keyword>
<evidence type="ECO:0000256" key="7">
    <source>
        <dbReference type="ARBA" id="ARBA00022840"/>
    </source>
</evidence>
<comment type="caution">
    <text evidence="9">The sequence shown here is derived from an EMBL/GenBank/DDBJ whole genome shotgun (WGS) entry which is preliminary data.</text>
</comment>
<keyword evidence="3" id="KW-0808">Transferase</keyword>
<dbReference type="PANTHER" id="PTHR32057:SF14">
    <property type="entry name" value="PROTEIN ADENYLYLTRANSFERASE SELO, MITOCHONDRIAL"/>
    <property type="match status" value="1"/>
</dbReference>
<protein>
    <submittedName>
        <fullName evidence="9">Selenoprotein-like protein</fullName>
    </submittedName>
</protein>
<name>S7X452_9FLAO</name>
<keyword evidence="10" id="KW-1185">Reference proteome</keyword>
<evidence type="ECO:0000313" key="10">
    <source>
        <dbReference type="Proteomes" id="UP000014962"/>
    </source>
</evidence>
<dbReference type="EMBL" id="ATMR01000081">
    <property type="protein sequence ID" value="EPR73819.1"/>
    <property type="molecule type" value="Genomic_DNA"/>
</dbReference>
<accession>S7X452</accession>
<sequence length="291" mass="34173">MGKPSKETYIKLFEAVTQRTLDMIIHWQRVGFVHGVMNTDNMSILGLTIDYGPYGWLEDFDFGWTPNTTDKQNKRYRFGNQPNIGLWNLLQLANALYPLIEEAEPIEAILNQYQVDFEKQSLQMMRSKLGLQVELEDDAKLIQDFEDCLLLFETDMTIAFRLLANYKKDNLDNGIEIIENAFYKPEELTEDNLMQWKVWFKAYDQRLHKETIIDSERQKNMNAVNPKYVLRNYMAQLAIDKADGGDYGLVDELFQVLKKPYNEQPEHEKWFAKRPEWARHKVGCSMLSCSS</sequence>
<dbReference type="PANTHER" id="PTHR32057">
    <property type="entry name" value="PROTEIN ADENYLYLTRANSFERASE SELO, MITOCHONDRIAL"/>
    <property type="match status" value="1"/>
</dbReference>
<evidence type="ECO:0000256" key="4">
    <source>
        <dbReference type="ARBA" id="ARBA00022695"/>
    </source>
</evidence>
<evidence type="ECO:0000256" key="6">
    <source>
        <dbReference type="ARBA" id="ARBA00022741"/>
    </source>
</evidence>
<dbReference type="GO" id="GO:0005524">
    <property type="term" value="F:ATP binding"/>
    <property type="evidence" value="ECO:0007669"/>
    <property type="project" value="UniProtKB-KW"/>
</dbReference>
<evidence type="ECO:0000256" key="8">
    <source>
        <dbReference type="ARBA" id="ARBA00022842"/>
    </source>
</evidence>
<organism evidence="9 10">
    <name type="scientific">Winogradskyella psychrotolerans RS-3</name>
    <dbReference type="NCBI Taxonomy" id="641526"/>
    <lineage>
        <taxon>Bacteria</taxon>
        <taxon>Pseudomonadati</taxon>
        <taxon>Bacteroidota</taxon>
        <taxon>Flavobacteriia</taxon>
        <taxon>Flavobacteriales</taxon>
        <taxon>Flavobacteriaceae</taxon>
        <taxon>Winogradskyella</taxon>
    </lineage>
</organism>
<evidence type="ECO:0000313" key="9">
    <source>
        <dbReference type="EMBL" id="EPR73819.1"/>
    </source>
</evidence>
<dbReference type="AlphaFoldDB" id="S7X452"/>
<dbReference type="PATRIC" id="fig|641526.4.peg.1171"/>
<comment type="cofactor">
    <cofactor evidence="1">
        <name>Mg(2+)</name>
        <dbReference type="ChEBI" id="CHEBI:18420"/>
    </cofactor>
</comment>
<keyword evidence="7" id="KW-0067">ATP-binding</keyword>
<dbReference type="Pfam" id="PF02696">
    <property type="entry name" value="SelO"/>
    <property type="match status" value="1"/>
</dbReference>
<dbReference type="Proteomes" id="UP000014962">
    <property type="component" value="Unassembled WGS sequence"/>
</dbReference>